<evidence type="ECO:0000313" key="2">
    <source>
        <dbReference type="Proteomes" id="UP000605086"/>
    </source>
</evidence>
<gene>
    <name evidence="1" type="ORF">GBZ48_08925</name>
</gene>
<keyword evidence="1" id="KW-0067">ATP-binding</keyword>
<keyword evidence="1" id="KW-0547">Nucleotide-binding</keyword>
<proteinExistence type="predicted"/>
<dbReference type="EMBL" id="WHOS01000008">
    <property type="protein sequence ID" value="NUA99413.1"/>
    <property type="molecule type" value="Genomic_DNA"/>
</dbReference>
<keyword evidence="2" id="KW-1185">Reference proteome</keyword>
<comment type="caution">
    <text evidence="1">The sequence shown here is derived from an EMBL/GenBank/DDBJ whole genome shotgun (WGS) entry which is preliminary data.</text>
</comment>
<accession>A0ABX2KDR5</accession>
<name>A0ABX2KDR5_9PROT</name>
<reference evidence="1 2" key="1">
    <citation type="submission" date="2019-10" db="EMBL/GenBank/DDBJ databases">
        <title>Genome sequence of Azospirillum melinis.</title>
        <authorList>
            <person name="Ambrosini A."/>
            <person name="Sant'Anna F.H."/>
            <person name="Cassan F.D."/>
            <person name="Souza E.M."/>
            <person name="Passaglia L.M.P."/>
        </authorList>
    </citation>
    <scope>NUCLEOTIDE SEQUENCE [LARGE SCALE GENOMIC DNA]</scope>
    <source>
        <strain evidence="1 2">TMCY0552</strain>
    </source>
</reference>
<protein>
    <submittedName>
        <fullName evidence="1">ABC transporter ATP-binding protein</fullName>
    </submittedName>
</protein>
<organism evidence="1 2">
    <name type="scientific">Azospirillum melinis</name>
    <dbReference type="NCBI Taxonomy" id="328839"/>
    <lineage>
        <taxon>Bacteria</taxon>
        <taxon>Pseudomonadati</taxon>
        <taxon>Pseudomonadota</taxon>
        <taxon>Alphaproteobacteria</taxon>
        <taxon>Rhodospirillales</taxon>
        <taxon>Azospirillaceae</taxon>
        <taxon>Azospirillum</taxon>
    </lineage>
</organism>
<feature type="non-terminal residue" evidence="1">
    <location>
        <position position="1"/>
    </location>
</feature>
<evidence type="ECO:0000313" key="1">
    <source>
        <dbReference type="EMBL" id="NUA99413.1"/>
    </source>
</evidence>
<dbReference type="GO" id="GO:0005524">
    <property type="term" value="F:ATP binding"/>
    <property type="evidence" value="ECO:0007669"/>
    <property type="project" value="UniProtKB-KW"/>
</dbReference>
<dbReference type="Proteomes" id="UP000605086">
    <property type="component" value="Unassembled WGS sequence"/>
</dbReference>
<sequence length="25" mass="2572">ITMTGTGAQLLADPEVRAAYLEGGH</sequence>